<feature type="binding site" evidence="6">
    <location>
        <position position="50"/>
    </location>
    <ligand>
        <name>Zn(2+)</name>
        <dbReference type="ChEBI" id="CHEBI:29105"/>
    </ligand>
</feature>
<evidence type="ECO:0000313" key="8">
    <source>
        <dbReference type="EMBL" id="TVP39863.1"/>
    </source>
</evidence>
<dbReference type="Gene3D" id="6.20.50.180">
    <property type="match status" value="1"/>
</dbReference>
<gene>
    <name evidence="6 8" type="primary">rps27ae</name>
    <name evidence="8" type="ORF">NARC_110075</name>
</gene>
<dbReference type="GO" id="GO:1990904">
    <property type="term" value="C:ribonucleoprotein complex"/>
    <property type="evidence" value="ECO:0007669"/>
    <property type="project" value="UniProtKB-KW"/>
</dbReference>
<dbReference type="OrthoDB" id="25142at2157"/>
<dbReference type="GO" id="GO:0006412">
    <property type="term" value="P:translation"/>
    <property type="evidence" value="ECO:0007669"/>
    <property type="project" value="UniProtKB-UniRule"/>
</dbReference>
<dbReference type="SUPFAM" id="SSF57829">
    <property type="entry name" value="Zn-binding ribosomal proteins"/>
    <property type="match status" value="1"/>
</dbReference>
<proteinExistence type="inferred from homology"/>
<comment type="caution">
    <text evidence="8">The sequence shown here is derived from an EMBL/GenBank/DDBJ whole genome shotgun (WGS) entry which is preliminary data.</text>
</comment>
<dbReference type="HAMAP" id="MF_00777">
    <property type="entry name" value="Ribosomal_eS31"/>
    <property type="match status" value="1"/>
</dbReference>
<evidence type="ECO:0000256" key="3">
    <source>
        <dbReference type="ARBA" id="ARBA00022833"/>
    </source>
</evidence>
<dbReference type="Pfam" id="PF01599">
    <property type="entry name" value="Ribosomal_S27"/>
    <property type="match status" value="1"/>
</dbReference>
<accession>A0A557STD1</accession>
<dbReference type="GO" id="GO:0005840">
    <property type="term" value="C:ribosome"/>
    <property type="evidence" value="ECO:0007669"/>
    <property type="project" value="UniProtKB-KW"/>
</dbReference>
<evidence type="ECO:0000256" key="5">
    <source>
        <dbReference type="ARBA" id="ARBA00023274"/>
    </source>
</evidence>
<dbReference type="GO" id="GO:0008270">
    <property type="term" value="F:zinc ion binding"/>
    <property type="evidence" value="ECO:0007669"/>
    <property type="project" value="UniProtKB-UniRule"/>
</dbReference>
<keyword evidence="3 6" id="KW-0862">Zinc</keyword>
<reference evidence="8 9" key="1">
    <citation type="journal article" date="2019" name="Front. Microbiol.">
        <title>Ammonia Oxidation by the Arctic Terrestrial Thaumarchaeote Candidatus Nitrosocosmicus arcticus Is Stimulated by Increasing Temperatures.</title>
        <authorList>
            <person name="Alves R.J.E."/>
            <person name="Kerou M."/>
            <person name="Zappe A."/>
            <person name="Bittner R."/>
            <person name="Abby S.S."/>
            <person name="Schmidt H.A."/>
            <person name="Pfeifer K."/>
            <person name="Schleper C."/>
        </authorList>
    </citation>
    <scope>NUCLEOTIDE SEQUENCE [LARGE SCALE GENOMIC DNA]</scope>
    <source>
        <strain evidence="8 9">Kfb</strain>
    </source>
</reference>
<feature type="binding site" evidence="6">
    <location>
        <position position="29"/>
    </location>
    <ligand>
        <name>Zn(2+)</name>
        <dbReference type="ChEBI" id="CHEBI:29105"/>
    </ligand>
</feature>
<sequence length="65" mass="7607">MSKEKKGEVSVSKFYKITDDKVERIKRECPRCGKGVFMALHKDRLTCGKCSYTEFQKEQTKKSKQ</sequence>
<evidence type="ECO:0000256" key="1">
    <source>
        <dbReference type="ARBA" id="ARBA00022723"/>
    </source>
</evidence>
<dbReference type="GO" id="GO:0003735">
    <property type="term" value="F:structural constituent of ribosome"/>
    <property type="evidence" value="ECO:0007669"/>
    <property type="project" value="InterPro"/>
</dbReference>
<evidence type="ECO:0000256" key="6">
    <source>
        <dbReference type="HAMAP-Rule" id="MF_00777"/>
    </source>
</evidence>
<dbReference type="SMART" id="SM01402">
    <property type="entry name" value="Ribosomal_S27"/>
    <property type="match status" value="1"/>
</dbReference>
<keyword evidence="9" id="KW-1185">Reference proteome</keyword>
<comment type="subunit">
    <text evidence="6">Part of the 30S ribosomal subunit.</text>
</comment>
<comment type="similarity">
    <text evidence="6">Belongs to the eukaryotic ribosomal protein eS31 family.</text>
</comment>
<keyword evidence="4 6" id="KW-0689">Ribosomal protein</keyword>
<organism evidence="8 9">
    <name type="scientific">Candidatus Nitrosocosmicus arcticus</name>
    <dbReference type="NCBI Taxonomy" id="2035267"/>
    <lineage>
        <taxon>Archaea</taxon>
        <taxon>Nitrososphaerota</taxon>
        <taxon>Nitrososphaeria</taxon>
        <taxon>Nitrososphaerales</taxon>
        <taxon>Nitrososphaeraceae</taxon>
        <taxon>Candidatus Nitrosocosmicus</taxon>
    </lineage>
</organism>
<dbReference type="EMBL" id="VOAH01000011">
    <property type="protein sequence ID" value="TVP39863.1"/>
    <property type="molecule type" value="Genomic_DNA"/>
</dbReference>
<dbReference type="Proteomes" id="UP000315289">
    <property type="component" value="Unassembled WGS sequence"/>
</dbReference>
<dbReference type="RefSeq" id="WP_144732708.1">
    <property type="nucleotide sequence ID" value="NZ_ML675587.1"/>
</dbReference>
<dbReference type="InterPro" id="IPR022845">
    <property type="entry name" value="Ribosomal_eS31_arc"/>
</dbReference>
<evidence type="ECO:0000259" key="7">
    <source>
        <dbReference type="SMART" id="SM01402"/>
    </source>
</evidence>
<comment type="caution">
    <text evidence="6">Lacks conserved residue(s) required for the propagation of feature annotation.</text>
</comment>
<dbReference type="InterPro" id="IPR011332">
    <property type="entry name" value="Ribosomal_zn-bd"/>
</dbReference>
<keyword evidence="5 6" id="KW-0687">Ribonucleoprotein</keyword>
<evidence type="ECO:0000313" key="9">
    <source>
        <dbReference type="Proteomes" id="UP000315289"/>
    </source>
</evidence>
<protein>
    <recommendedName>
        <fullName evidence="6">Small ribosomal subunit protein eS31</fullName>
    </recommendedName>
</protein>
<feature type="binding site" evidence="6">
    <location>
        <position position="32"/>
    </location>
    <ligand>
        <name>Zn(2+)</name>
        <dbReference type="ChEBI" id="CHEBI:29105"/>
    </ligand>
</feature>
<comment type="cofactor">
    <cofactor evidence="6">
        <name>Zn(2+)</name>
        <dbReference type="ChEBI" id="CHEBI:29105"/>
    </cofactor>
    <text evidence="6">Binds 1 zinc ion per subunit.</text>
</comment>
<dbReference type="AlphaFoldDB" id="A0A557STD1"/>
<dbReference type="InterPro" id="IPR002906">
    <property type="entry name" value="Ribosomal_eS31"/>
</dbReference>
<evidence type="ECO:0000256" key="4">
    <source>
        <dbReference type="ARBA" id="ARBA00022980"/>
    </source>
</evidence>
<feature type="domain" description="Small ribosomal subunit protein eS31" evidence="7">
    <location>
        <begin position="11"/>
        <end position="53"/>
    </location>
</feature>
<feature type="binding site" evidence="6">
    <location>
        <position position="47"/>
    </location>
    <ligand>
        <name>Zn(2+)</name>
        <dbReference type="ChEBI" id="CHEBI:29105"/>
    </ligand>
</feature>
<keyword evidence="1 6" id="KW-0479">Metal-binding</keyword>
<evidence type="ECO:0000256" key="2">
    <source>
        <dbReference type="ARBA" id="ARBA00022771"/>
    </source>
</evidence>
<keyword evidence="2 6" id="KW-0863">Zinc-finger</keyword>
<name>A0A557STD1_9ARCH</name>
<dbReference type="NCBIfam" id="NF001669">
    <property type="entry name" value="PRK00432.1"/>
    <property type="match status" value="1"/>
</dbReference>